<name>A0A1G8F5K3_BACOV</name>
<evidence type="ECO:0000259" key="1">
    <source>
        <dbReference type="Pfam" id="PF01370"/>
    </source>
</evidence>
<protein>
    <submittedName>
        <fullName evidence="2">NAD dependent epimerase/dehydratase family protein</fullName>
    </submittedName>
</protein>
<organism evidence="2 3">
    <name type="scientific">Bacteroides ovatus</name>
    <dbReference type="NCBI Taxonomy" id="28116"/>
    <lineage>
        <taxon>Bacteria</taxon>
        <taxon>Pseudomonadati</taxon>
        <taxon>Bacteroidota</taxon>
        <taxon>Bacteroidia</taxon>
        <taxon>Bacteroidales</taxon>
        <taxon>Bacteroidaceae</taxon>
        <taxon>Bacteroides</taxon>
    </lineage>
</organism>
<dbReference type="InterPro" id="IPR001509">
    <property type="entry name" value="Epimerase_deHydtase"/>
</dbReference>
<dbReference type="PANTHER" id="PTHR43245">
    <property type="entry name" value="BIFUNCTIONAL POLYMYXIN RESISTANCE PROTEIN ARNA"/>
    <property type="match status" value="1"/>
</dbReference>
<proteinExistence type="predicted"/>
<dbReference type="SUPFAM" id="SSF51735">
    <property type="entry name" value="NAD(P)-binding Rossmann-fold domains"/>
    <property type="match status" value="1"/>
</dbReference>
<dbReference type="Proteomes" id="UP000181870">
    <property type="component" value="Unassembled WGS sequence"/>
</dbReference>
<dbReference type="RefSeq" id="WP_074637007.1">
    <property type="nucleotide sequence ID" value="NZ_FNDO01000013.1"/>
</dbReference>
<evidence type="ECO:0000313" key="3">
    <source>
        <dbReference type="Proteomes" id="UP000181870"/>
    </source>
</evidence>
<feature type="domain" description="NAD-dependent epimerase/dehydratase" evidence="1">
    <location>
        <begin position="4"/>
        <end position="187"/>
    </location>
</feature>
<dbReference type="InterPro" id="IPR050177">
    <property type="entry name" value="Lipid_A_modif_metabolic_enz"/>
</dbReference>
<dbReference type="Pfam" id="PF01370">
    <property type="entry name" value="Epimerase"/>
    <property type="match status" value="1"/>
</dbReference>
<dbReference type="InterPro" id="IPR036291">
    <property type="entry name" value="NAD(P)-bd_dom_sf"/>
</dbReference>
<dbReference type="EMBL" id="FNDO01000013">
    <property type="protein sequence ID" value="SDH77377.1"/>
    <property type="molecule type" value="Genomic_DNA"/>
</dbReference>
<evidence type="ECO:0000313" key="2">
    <source>
        <dbReference type="EMBL" id="SDH77377.1"/>
    </source>
</evidence>
<sequence length="378" mass="43908">MMNILILGGTGAIGSHLVSILSDVQNQIYITSRSKHENKKNVCYILGDAHDVGFIQSLLAERSYEVIIDFMYYSSKEFSNRVHLFLEHGGQYICISSSRVYANSKNPITEECPRLLDVISDKEYLNGHDYSIEKCRLEDILTSSTYNNYTIIRPYITYSENRLQLGIYELKDWYYRVLHGRTIQLSSRIANSYTTLTYGLDVAKGIASIVGQKKAWGEVYHITQDNPITWKQVLLIYIEEIECKTNIRPKIQITPKDIFTSIADRDMQVEYDRSYNRLFDNSKISSFCDTTDFLHPDVGIRNCIRSFLTNPVIAPPDWWRQVLIDRLTGDIASEEEFQSLDAYHTYLKVRNARFLSIYNRYALLKKKIKHVIKKSIHN</sequence>
<reference evidence="3" key="1">
    <citation type="submission" date="2016-10" db="EMBL/GenBank/DDBJ databases">
        <authorList>
            <person name="Varghese N."/>
            <person name="Submissions S."/>
        </authorList>
    </citation>
    <scope>NUCLEOTIDE SEQUENCE [LARGE SCALE GENOMIC DNA]</scope>
    <source>
        <strain evidence="3">NLAE-zl-C57</strain>
    </source>
</reference>
<accession>A0A1G8F5K3</accession>
<dbReference type="Gene3D" id="3.40.50.720">
    <property type="entry name" value="NAD(P)-binding Rossmann-like Domain"/>
    <property type="match status" value="1"/>
</dbReference>
<gene>
    <name evidence="2" type="ORF">SAMN05192582_10136</name>
</gene>
<dbReference type="AlphaFoldDB" id="A0A1G8F5K3"/>